<evidence type="ECO:0000313" key="5">
    <source>
        <dbReference type="Proteomes" id="UP001163046"/>
    </source>
</evidence>
<dbReference type="OrthoDB" id="2588832at2759"/>
<dbReference type="Proteomes" id="UP001163046">
    <property type="component" value="Unassembled WGS sequence"/>
</dbReference>
<reference evidence="4" key="1">
    <citation type="submission" date="2023-01" db="EMBL/GenBank/DDBJ databases">
        <title>Genome assembly of the deep-sea coral Lophelia pertusa.</title>
        <authorList>
            <person name="Herrera S."/>
            <person name="Cordes E."/>
        </authorList>
    </citation>
    <scope>NUCLEOTIDE SEQUENCE</scope>
    <source>
        <strain evidence="4">USNM1676648</strain>
        <tissue evidence="4">Polyp</tissue>
    </source>
</reference>
<dbReference type="InterPro" id="IPR046373">
    <property type="entry name" value="Acyl-CoA_Oxase/DH_mid-dom_sf"/>
</dbReference>
<sequence>MAQRFGFSNGGWANIMTLFAKTYCTNDKGEKQDKITAFIVEREFGGLVKFIFDNTPIPVENVLGEVGGGFKVAMNILNSDAAGEHATTRETVQQDTGFLNLDRFQVIMAQKVLVVFGVNDALQILGG</sequence>
<protein>
    <submittedName>
        <fullName evidence="4">Acyl-CoA dehydrogenase member 9</fullName>
    </submittedName>
</protein>
<dbReference type="SUPFAM" id="SSF56645">
    <property type="entry name" value="Acyl-CoA dehydrogenase NM domain-like"/>
    <property type="match status" value="1"/>
</dbReference>
<dbReference type="PANTHER" id="PTHR43884">
    <property type="entry name" value="ACYL-COA DEHYDROGENASE"/>
    <property type="match status" value="1"/>
</dbReference>
<keyword evidence="5" id="KW-1185">Reference proteome</keyword>
<name>A0A9W9YBL0_9CNID</name>
<dbReference type="InterPro" id="IPR009100">
    <property type="entry name" value="AcylCoA_DH/oxidase_NM_dom_sf"/>
</dbReference>
<dbReference type="EMBL" id="MU827789">
    <property type="protein sequence ID" value="KAJ7331249.1"/>
    <property type="molecule type" value="Genomic_DNA"/>
</dbReference>
<keyword evidence="3" id="KW-0274">FAD</keyword>
<proteinExistence type="predicted"/>
<evidence type="ECO:0000256" key="2">
    <source>
        <dbReference type="ARBA" id="ARBA00022630"/>
    </source>
</evidence>
<evidence type="ECO:0000256" key="1">
    <source>
        <dbReference type="ARBA" id="ARBA00001974"/>
    </source>
</evidence>
<dbReference type="AlphaFoldDB" id="A0A9W9YBL0"/>
<dbReference type="GO" id="GO:0003995">
    <property type="term" value="F:acyl-CoA dehydrogenase activity"/>
    <property type="evidence" value="ECO:0007669"/>
    <property type="project" value="TreeGrafter"/>
</dbReference>
<accession>A0A9W9YBL0</accession>
<dbReference type="PANTHER" id="PTHR43884:SF9">
    <property type="entry name" value="COMPLEX I ASSEMBLY FACTOR ACAD9, MITOCHONDRIAL"/>
    <property type="match status" value="1"/>
</dbReference>
<evidence type="ECO:0000313" key="4">
    <source>
        <dbReference type="EMBL" id="KAJ7331249.1"/>
    </source>
</evidence>
<organism evidence="4 5">
    <name type="scientific">Desmophyllum pertusum</name>
    <dbReference type="NCBI Taxonomy" id="174260"/>
    <lineage>
        <taxon>Eukaryota</taxon>
        <taxon>Metazoa</taxon>
        <taxon>Cnidaria</taxon>
        <taxon>Anthozoa</taxon>
        <taxon>Hexacorallia</taxon>
        <taxon>Scleractinia</taxon>
        <taxon>Caryophylliina</taxon>
        <taxon>Caryophylliidae</taxon>
        <taxon>Desmophyllum</taxon>
    </lineage>
</organism>
<evidence type="ECO:0000256" key="3">
    <source>
        <dbReference type="ARBA" id="ARBA00022827"/>
    </source>
</evidence>
<gene>
    <name evidence="4" type="primary">ACAD9_2</name>
    <name evidence="4" type="ORF">OS493_020033</name>
</gene>
<dbReference type="Gene3D" id="2.40.110.10">
    <property type="entry name" value="Butyryl-CoA Dehydrogenase, subunit A, domain 2"/>
    <property type="match status" value="1"/>
</dbReference>
<comment type="caution">
    <text evidence="4">The sequence shown here is derived from an EMBL/GenBank/DDBJ whole genome shotgun (WGS) entry which is preliminary data.</text>
</comment>
<keyword evidence="2" id="KW-0285">Flavoprotein</keyword>
<comment type="cofactor">
    <cofactor evidence="1">
        <name>FAD</name>
        <dbReference type="ChEBI" id="CHEBI:57692"/>
    </cofactor>
</comment>